<dbReference type="AlphaFoldDB" id="X0SAM3"/>
<reference evidence="1" key="1">
    <citation type="journal article" date="2014" name="Front. Microbiol.">
        <title>High frequency of phylogenetically diverse reductive dehalogenase-homologous genes in deep subseafloor sedimentary metagenomes.</title>
        <authorList>
            <person name="Kawai M."/>
            <person name="Futagami T."/>
            <person name="Toyoda A."/>
            <person name="Takaki Y."/>
            <person name="Nishi S."/>
            <person name="Hori S."/>
            <person name="Arai W."/>
            <person name="Tsubouchi T."/>
            <person name="Morono Y."/>
            <person name="Uchiyama I."/>
            <person name="Ito T."/>
            <person name="Fujiyama A."/>
            <person name="Inagaki F."/>
            <person name="Takami H."/>
        </authorList>
    </citation>
    <scope>NUCLEOTIDE SEQUENCE</scope>
    <source>
        <strain evidence="1">Expedition CK06-06</strain>
    </source>
</reference>
<organism evidence="1">
    <name type="scientific">marine sediment metagenome</name>
    <dbReference type="NCBI Taxonomy" id="412755"/>
    <lineage>
        <taxon>unclassified sequences</taxon>
        <taxon>metagenomes</taxon>
        <taxon>ecological metagenomes</taxon>
    </lineage>
</organism>
<evidence type="ECO:0000313" key="1">
    <source>
        <dbReference type="EMBL" id="GAF78059.1"/>
    </source>
</evidence>
<gene>
    <name evidence="1" type="ORF">S01H1_11273</name>
</gene>
<sequence length="58" mass="6377">MVNNQTTTLTKANNTSESLRTTVPSSIIKQFDLTDGDKISWKLEARDSELVIIVAPGK</sequence>
<dbReference type="EMBL" id="BARS01005745">
    <property type="protein sequence ID" value="GAF78059.1"/>
    <property type="molecule type" value="Genomic_DNA"/>
</dbReference>
<evidence type="ECO:0008006" key="2">
    <source>
        <dbReference type="Google" id="ProtNLM"/>
    </source>
</evidence>
<proteinExistence type="predicted"/>
<protein>
    <recommendedName>
        <fullName evidence="2">SpoVT-AbrB domain-containing protein</fullName>
    </recommendedName>
</protein>
<comment type="caution">
    <text evidence="1">The sequence shown here is derived from an EMBL/GenBank/DDBJ whole genome shotgun (WGS) entry which is preliminary data.</text>
</comment>
<dbReference type="Gene3D" id="2.10.260.10">
    <property type="match status" value="1"/>
</dbReference>
<name>X0SAM3_9ZZZZ</name>
<accession>X0SAM3</accession>